<evidence type="ECO:0000313" key="2">
    <source>
        <dbReference type="EMBL" id="PKI51323.1"/>
    </source>
</evidence>
<organism evidence="2 3">
    <name type="scientific">Punica granatum</name>
    <name type="common">Pomegranate</name>
    <dbReference type="NCBI Taxonomy" id="22663"/>
    <lineage>
        <taxon>Eukaryota</taxon>
        <taxon>Viridiplantae</taxon>
        <taxon>Streptophyta</taxon>
        <taxon>Embryophyta</taxon>
        <taxon>Tracheophyta</taxon>
        <taxon>Spermatophyta</taxon>
        <taxon>Magnoliopsida</taxon>
        <taxon>eudicotyledons</taxon>
        <taxon>Gunneridae</taxon>
        <taxon>Pentapetalae</taxon>
        <taxon>rosids</taxon>
        <taxon>malvids</taxon>
        <taxon>Myrtales</taxon>
        <taxon>Lythraceae</taxon>
        <taxon>Punica</taxon>
    </lineage>
</organism>
<dbReference type="AlphaFoldDB" id="A0A2I0J5I6"/>
<comment type="caution">
    <text evidence="2">The sequence shown here is derived from an EMBL/GenBank/DDBJ whole genome shotgun (WGS) entry which is preliminary data.</text>
</comment>
<keyword evidence="1" id="KW-1133">Transmembrane helix</keyword>
<sequence length="91" mass="9743">MTSPHYPEPAPTSGKTVQKDVYLLTFPLALGISTAVRPSIPTSGERTKEMAVILSESGDASSAPAPHDDLGLWLLYSSPTLYICCYVFGLL</sequence>
<proteinExistence type="predicted"/>
<name>A0A2I0J5I6_PUNGR</name>
<keyword evidence="1" id="KW-0472">Membrane</keyword>
<feature type="transmembrane region" description="Helical" evidence="1">
    <location>
        <begin position="21"/>
        <end position="40"/>
    </location>
</feature>
<reference evidence="2 3" key="1">
    <citation type="submission" date="2017-11" db="EMBL/GenBank/DDBJ databases">
        <title>De-novo sequencing of pomegranate (Punica granatum L.) genome.</title>
        <authorList>
            <person name="Akparov Z."/>
            <person name="Amiraslanov A."/>
            <person name="Hajiyeva S."/>
            <person name="Abbasov M."/>
            <person name="Kaur K."/>
            <person name="Hamwieh A."/>
            <person name="Solovyev V."/>
            <person name="Salamov A."/>
            <person name="Braich B."/>
            <person name="Kosarev P."/>
            <person name="Mahmoud A."/>
            <person name="Hajiyev E."/>
            <person name="Babayeva S."/>
            <person name="Izzatullayeva V."/>
            <person name="Mammadov A."/>
            <person name="Mammadov A."/>
            <person name="Sharifova S."/>
            <person name="Ojaghi J."/>
            <person name="Eynullazada K."/>
            <person name="Bayramov B."/>
            <person name="Abdulazimova A."/>
            <person name="Shahmuradov I."/>
        </authorList>
    </citation>
    <scope>NUCLEOTIDE SEQUENCE [LARGE SCALE GENOMIC DNA]</scope>
    <source>
        <strain evidence="3">cv. AG2017</strain>
        <tissue evidence="2">Leaf</tissue>
    </source>
</reference>
<evidence type="ECO:0000256" key="1">
    <source>
        <dbReference type="SAM" id="Phobius"/>
    </source>
</evidence>
<dbReference type="EMBL" id="PGOL01002015">
    <property type="protein sequence ID" value="PKI51323.1"/>
    <property type="molecule type" value="Genomic_DNA"/>
</dbReference>
<keyword evidence="1" id="KW-0812">Transmembrane</keyword>
<accession>A0A2I0J5I6</accession>
<dbReference type="Proteomes" id="UP000233551">
    <property type="component" value="Unassembled WGS sequence"/>
</dbReference>
<keyword evidence="3" id="KW-1185">Reference proteome</keyword>
<protein>
    <submittedName>
        <fullName evidence="2">Uncharacterized protein</fullName>
    </submittedName>
</protein>
<evidence type="ECO:0000313" key="3">
    <source>
        <dbReference type="Proteomes" id="UP000233551"/>
    </source>
</evidence>
<feature type="transmembrane region" description="Helical" evidence="1">
    <location>
        <begin position="70"/>
        <end position="90"/>
    </location>
</feature>
<gene>
    <name evidence="2" type="ORF">CRG98_028270</name>
</gene>